<dbReference type="GO" id="GO:0009409">
    <property type="term" value="P:response to cold"/>
    <property type="evidence" value="ECO:0007669"/>
    <property type="project" value="TreeGrafter"/>
</dbReference>
<accession>A0A1R3KAG5</accession>
<evidence type="ECO:0000256" key="1">
    <source>
        <dbReference type="ARBA" id="ARBA00022737"/>
    </source>
</evidence>
<gene>
    <name evidence="3" type="ORF">COLO4_09970</name>
</gene>
<organism evidence="3 4">
    <name type="scientific">Corchorus olitorius</name>
    <dbReference type="NCBI Taxonomy" id="93759"/>
    <lineage>
        <taxon>Eukaryota</taxon>
        <taxon>Viridiplantae</taxon>
        <taxon>Streptophyta</taxon>
        <taxon>Embryophyta</taxon>
        <taxon>Tracheophyta</taxon>
        <taxon>Spermatophyta</taxon>
        <taxon>Magnoliopsida</taxon>
        <taxon>eudicotyledons</taxon>
        <taxon>Gunneridae</taxon>
        <taxon>Pentapetalae</taxon>
        <taxon>rosids</taxon>
        <taxon>malvids</taxon>
        <taxon>Malvales</taxon>
        <taxon>Malvaceae</taxon>
        <taxon>Grewioideae</taxon>
        <taxon>Apeibeae</taxon>
        <taxon>Corchorus</taxon>
    </lineage>
</organism>
<reference evidence="4" key="1">
    <citation type="submission" date="2013-09" db="EMBL/GenBank/DDBJ databases">
        <title>Corchorus olitorius genome sequencing.</title>
        <authorList>
            <person name="Alam M."/>
            <person name="Haque M.S."/>
            <person name="Islam M.S."/>
            <person name="Emdad E.M."/>
            <person name="Islam M.M."/>
            <person name="Ahmed B."/>
            <person name="Halim A."/>
            <person name="Hossen Q.M.M."/>
            <person name="Hossain M.Z."/>
            <person name="Ahmed R."/>
            <person name="Khan M.M."/>
            <person name="Islam R."/>
            <person name="Rashid M.M."/>
            <person name="Khan S.A."/>
            <person name="Rahman M.S."/>
            <person name="Alam M."/>
            <person name="Yahiya A.S."/>
            <person name="Khan M.S."/>
            <person name="Azam M.S."/>
            <person name="Haque T."/>
            <person name="Lashkar M.Z.H."/>
            <person name="Akhand A.I."/>
            <person name="Morshed G."/>
            <person name="Roy S."/>
            <person name="Uddin K.S."/>
            <person name="Rabeya T."/>
            <person name="Hossain A.S."/>
            <person name="Chowdhury A."/>
            <person name="Snigdha A.R."/>
            <person name="Mortoza M.S."/>
            <person name="Matin S.A."/>
            <person name="Hoque S.M.E."/>
            <person name="Islam M.K."/>
            <person name="Roy D.K."/>
            <person name="Haider R."/>
            <person name="Moosa M.M."/>
            <person name="Elias S.M."/>
            <person name="Hasan A.M."/>
            <person name="Jahan S."/>
            <person name="Shafiuddin M."/>
            <person name="Mahmood N."/>
            <person name="Shommy N.S."/>
        </authorList>
    </citation>
    <scope>NUCLEOTIDE SEQUENCE [LARGE SCALE GENOMIC DNA]</scope>
    <source>
        <strain evidence="4">cv. O-4</strain>
    </source>
</reference>
<dbReference type="GO" id="GO:0009651">
    <property type="term" value="P:response to salt stress"/>
    <property type="evidence" value="ECO:0007669"/>
    <property type="project" value="TreeGrafter"/>
</dbReference>
<dbReference type="GO" id="GO:0005509">
    <property type="term" value="F:calcium ion binding"/>
    <property type="evidence" value="ECO:0007669"/>
    <property type="project" value="InterPro"/>
</dbReference>
<dbReference type="GO" id="GO:0005544">
    <property type="term" value="F:calcium-dependent phospholipid binding"/>
    <property type="evidence" value="ECO:0007669"/>
    <property type="project" value="InterPro"/>
</dbReference>
<comment type="caution">
    <text evidence="3">The sequence shown here is derived from an EMBL/GenBank/DDBJ whole genome shotgun (WGS) entry which is preliminary data.</text>
</comment>
<dbReference type="SUPFAM" id="SSF47874">
    <property type="entry name" value="Annexin"/>
    <property type="match status" value="1"/>
</dbReference>
<dbReference type="AlphaFoldDB" id="A0A1R3KAG5"/>
<keyword evidence="4" id="KW-1185">Reference proteome</keyword>
<dbReference type="OrthoDB" id="37886at2759"/>
<dbReference type="STRING" id="93759.A0A1R3KAG5"/>
<sequence>MVLSLLQQWERNARLIENAIKKGPKHYNVIVGIACSRSSNELFGARKAYHSLLNQSMEEDIAAHFLLALVSDYRYEGTEVNEDVAKSDAAILSKAIKNVDKRKLIDDDEDVIMILATRSKPIFKQSINTTTKLVVARTSLRTLKLHRVLDAGLSVDADEESKSAMTRVILTQKDALKKGYLVPNKIEMVNGFYKDFYAWLDKSIKMM</sequence>
<proteinExistence type="predicted"/>
<evidence type="ECO:0000313" key="3">
    <source>
        <dbReference type="EMBL" id="OMP04082.1"/>
    </source>
</evidence>
<dbReference type="GO" id="GO:0009408">
    <property type="term" value="P:response to heat"/>
    <property type="evidence" value="ECO:0007669"/>
    <property type="project" value="TreeGrafter"/>
</dbReference>
<dbReference type="PANTHER" id="PTHR10502:SF209">
    <property type="entry name" value="ANNEXIN D4-LIKE"/>
    <property type="match status" value="1"/>
</dbReference>
<evidence type="ECO:0000313" key="4">
    <source>
        <dbReference type="Proteomes" id="UP000187203"/>
    </source>
</evidence>
<evidence type="ECO:0000256" key="2">
    <source>
        <dbReference type="ARBA" id="ARBA00023216"/>
    </source>
</evidence>
<dbReference type="EMBL" id="AWUE01014315">
    <property type="protein sequence ID" value="OMP04082.1"/>
    <property type="molecule type" value="Genomic_DNA"/>
</dbReference>
<dbReference type="PANTHER" id="PTHR10502">
    <property type="entry name" value="ANNEXIN"/>
    <property type="match status" value="1"/>
</dbReference>
<keyword evidence="2" id="KW-0041">Annexin</keyword>
<dbReference type="GO" id="GO:0001786">
    <property type="term" value="F:phosphatidylserine binding"/>
    <property type="evidence" value="ECO:0007669"/>
    <property type="project" value="TreeGrafter"/>
</dbReference>
<dbReference type="GO" id="GO:0005886">
    <property type="term" value="C:plasma membrane"/>
    <property type="evidence" value="ECO:0007669"/>
    <property type="project" value="TreeGrafter"/>
</dbReference>
<dbReference type="GO" id="GO:0009414">
    <property type="term" value="P:response to water deprivation"/>
    <property type="evidence" value="ECO:0007669"/>
    <property type="project" value="TreeGrafter"/>
</dbReference>
<dbReference type="InterPro" id="IPR018502">
    <property type="entry name" value="Annexin_repeat"/>
</dbReference>
<dbReference type="GO" id="GO:0005737">
    <property type="term" value="C:cytoplasm"/>
    <property type="evidence" value="ECO:0007669"/>
    <property type="project" value="TreeGrafter"/>
</dbReference>
<dbReference type="Gene3D" id="1.10.220.10">
    <property type="entry name" value="Annexin"/>
    <property type="match status" value="1"/>
</dbReference>
<name>A0A1R3KAG5_9ROSI</name>
<protein>
    <submittedName>
        <fullName evidence="3">Annexin</fullName>
    </submittedName>
</protein>
<keyword evidence="1" id="KW-0677">Repeat</keyword>
<dbReference type="Proteomes" id="UP000187203">
    <property type="component" value="Unassembled WGS sequence"/>
</dbReference>
<dbReference type="Pfam" id="PF00191">
    <property type="entry name" value="Annexin"/>
    <property type="match status" value="1"/>
</dbReference>
<dbReference type="InterPro" id="IPR037104">
    <property type="entry name" value="Annexin_sf"/>
</dbReference>